<dbReference type="EMBL" id="CAIJDP010000062">
    <property type="protein sequence ID" value="CAD0003326.1"/>
    <property type="molecule type" value="Genomic_DNA"/>
</dbReference>
<sequence>MTLYRKNLYFVCISLLLTVCYILYGYFFRNFITQPGLPKEYLTYKYLENKPTSDHFEIIKLPDDFLNLTNFYFSPISETVVIQSNKNGFSYDNDPLRLYYKFNINGKLIDSLIVNSSDYYKVHKKYLISEDNYISWIIDNDTTRHDYTELNPKADWDADRTFEEFKRLSKKASSVYFFKSVFKKYNGDTEEFFDKAIFLIDEKWYALYGKKIYVYPEPEEKNEGQKTIVPVYTHKLSQHGANLLQVDAYYNLFIKNDTLKIKREVWSDRSDWVYYCSPANPEFCIIEGTNFIIKPKKK</sequence>
<feature type="transmembrane region" description="Helical" evidence="1">
    <location>
        <begin position="7"/>
        <end position="27"/>
    </location>
</feature>
<gene>
    <name evidence="2" type="ORF">FLAT13_01616</name>
</gene>
<evidence type="ECO:0000256" key="1">
    <source>
        <dbReference type="SAM" id="Phobius"/>
    </source>
</evidence>
<proteinExistence type="predicted"/>
<protein>
    <submittedName>
        <fullName evidence="2">Uncharacterized protein</fullName>
    </submittedName>
</protein>
<keyword evidence="1" id="KW-0812">Transmembrane</keyword>
<evidence type="ECO:0000313" key="3">
    <source>
        <dbReference type="Proteomes" id="UP000530060"/>
    </source>
</evidence>
<reference evidence="2 3" key="1">
    <citation type="submission" date="2020-06" db="EMBL/GenBank/DDBJ databases">
        <authorList>
            <person name="Criscuolo A."/>
        </authorList>
    </citation>
    <scope>NUCLEOTIDE SEQUENCE [LARGE SCALE GENOMIC DNA]</scope>
    <source>
        <strain evidence="3">CIP 111411</strain>
    </source>
</reference>
<dbReference type="AlphaFoldDB" id="A0A6V6YV96"/>
<organism evidence="2 3">
    <name type="scientific">Flavobacterium salmonis</name>
    <dbReference type="NCBI Taxonomy" id="2654844"/>
    <lineage>
        <taxon>Bacteria</taxon>
        <taxon>Pseudomonadati</taxon>
        <taxon>Bacteroidota</taxon>
        <taxon>Flavobacteriia</taxon>
        <taxon>Flavobacteriales</taxon>
        <taxon>Flavobacteriaceae</taxon>
        <taxon>Flavobacterium</taxon>
    </lineage>
</organism>
<comment type="caution">
    <text evidence="2">The sequence shown here is derived from an EMBL/GenBank/DDBJ whole genome shotgun (WGS) entry which is preliminary data.</text>
</comment>
<dbReference type="RefSeq" id="WP_180908552.1">
    <property type="nucleotide sequence ID" value="NZ_CAIJDP010000062.1"/>
</dbReference>
<name>A0A6V6YV96_9FLAO</name>
<keyword evidence="3" id="KW-1185">Reference proteome</keyword>
<evidence type="ECO:0000313" key="2">
    <source>
        <dbReference type="EMBL" id="CAD0003326.1"/>
    </source>
</evidence>
<keyword evidence="1" id="KW-1133">Transmembrane helix</keyword>
<accession>A0A6V6YV96</accession>
<keyword evidence="1" id="KW-0472">Membrane</keyword>
<dbReference type="Proteomes" id="UP000530060">
    <property type="component" value="Unassembled WGS sequence"/>
</dbReference>